<comment type="similarity">
    <text evidence="1">Belongs to the small GTPase superfamily. Rab family.</text>
</comment>
<dbReference type="InterPro" id="IPR005225">
    <property type="entry name" value="Small_GTP-bd"/>
</dbReference>
<dbReference type="Gene3D" id="3.40.50.300">
    <property type="entry name" value="P-loop containing nucleotide triphosphate hydrolases"/>
    <property type="match status" value="1"/>
</dbReference>
<dbReference type="SMART" id="SM00174">
    <property type="entry name" value="RHO"/>
    <property type="match status" value="1"/>
</dbReference>
<feature type="compositionally biased region" description="Acidic residues" evidence="3">
    <location>
        <begin position="35"/>
        <end position="45"/>
    </location>
</feature>
<dbReference type="NCBIfam" id="TIGR00231">
    <property type="entry name" value="small_GTP"/>
    <property type="match status" value="1"/>
</dbReference>
<keyword evidence="4" id="KW-1185">Reference proteome</keyword>
<dbReference type="InterPro" id="IPR027417">
    <property type="entry name" value="P-loop_NTPase"/>
</dbReference>
<sequence length="323" mass="35365">MLLCGNCSSHVGLVSIAPGAQIRRRPARSSQEIYVQDDEDQDSSDSSDCNPSSSGSGVSDERAVYAQQKCKEALEEWHEKAIVSSVVDSISRPSTIALSPGQDNGMMLPRSKVIVLGNSGVGKTSIIYNHKYGSGLLPCNATIGASYMNFDLTVNEDPIQLQVWDTAGQERFRCMVPMYMRNADAAILVYDITERKSFDEIEKWLTEISRCTNFEDPIIVLIGNKADMSAHREFYEISALDTQVIDCIFTAIAEGIHERASFASKPAMGGFRLPDSPTSILSSGSSNIVGALKQFPKKASRIAALSYKCKLRNLLISLFICLI</sequence>
<dbReference type="GO" id="GO:0005525">
    <property type="term" value="F:GTP binding"/>
    <property type="evidence" value="ECO:0007669"/>
    <property type="project" value="InterPro"/>
</dbReference>
<evidence type="ECO:0000313" key="4">
    <source>
        <dbReference type="Proteomes" id="UP000887574"/>
    </source>
</evidence>
<dbReference type="GO" id="GO:0003924">
    <property type="term" value="F:GTPase activity"/>
    <property type="evidence" value="ECO:0007669"/>
    <property type="project" value="InterPro"/>
</dbReference>
<feature type="region of interest" description="Disordered" evidence="3">
    <location>
        <begin position="25"/>
        <end position="62"/>
    </location>
</feature>
<accession>A0A915CQ56</accession>
<dbReference type="InterPro" id="IPR001806">
    <property type="entry name" value="Small_GTPase"/>
</dbReference>
<proteinExistence type="inferred from homology"/>
<organism evidence="4 5">
    <name type="scientific">Ditylenchus dipsaci</name>
    <dbReference type="NCBI Taxonomy" id="166011"/>
    <lineage>
        <taxon>Eukaryota</taxon>
        <taxon>Metazoa</taxon>
        <taxon>Ecdysozoa</taxon>
        <taxon>Nematoda</taxon>
        <taxon>Chromadorea</taxon>
        <taxon>Rhabditida</taxon>
        <taxon>Tylenchina</taxon>
        <taxon>Tylenchomorpha</taxon>
        <taxon>Sphaerularioidea</taxon>
        <taxon>Anguinidae</taxon>
        <taxon>Anguininae</taxon>
        <taxon>Ditylenchus</taxon>
    </lineage>
</organism>
<dbReference type="Proteomes" id="UP000887574">
    <property type="component" value="Unplaced"/>
</dbReference>
<dbReference type="PANTHER" id="PTHR47978">
    <property type="match status" value="1"/>
</dbReference>
<dbReference type="SUPFAM" id="SSF52540">
    <property type="entry name" value="P-loop containing nucleoside triphosphate hydrolases"/>
    <property type="match status" value="1"/>
</dbReference>
<protein>
    <submittedName>
        <fullName evidence="5">Uncharacterized protein</fullName>
    </submittedName>
</protein>
<evidence type="ECO:0000256" key="3">
    <source>
        <dbReference type="SAM" id="MobiDB-lite"/>
    </source>
</evidence>
<dbReference type="SMART" id="SM00176">
    <property type="entry name" value="RAN"/>
    <property type="match status" value="1"/>
</dbReference>
<dbReference type="FunFam" id="3.40.50.300:FF:001462">
    <property type="entry name" value="Small GTP-binding protein, putative"/>
    <property type="match status" value="1"/>
</dbReference>
<dbReference type="SMART" id="SM00173">
    <property type="entry name" value="RAS"/>
    <property type="match status" value="1"/>
</dbReference>
<reference evidence="5" key="1">
    <citation type="submission" date="2022-11" db="UniProtKB">
        <authorList>
            <consortium name="WormBaseParasite"/>
        </authorList>
    </citation>
    <scope>IDENTIFICATION</scope>
</reference>
<feature type="compositionally biased region" description="Low complexity" evidence="3">
    <location>
        <begin position="46"/>
        <end position="58"/>
    </location>
</feature>
<name>A0A915CQ56_9BILA</name>
<dbReference type="CDD" id="cd00154">
    <property type="entry name" value="Rab"/>
    <property type="match status" value="1"/>
</dbReference>
<evidence type="ECO:0000256" key="2">
    <source>
        <dbReference type="ARBA" id="ARBA00022741"/>
    </source>
</evidence>
<dbReference type="Pfam" id="PF00071">
    <property type="entry name" value="Ras"/>
    <property type="match status" value="1"/>
</dbReference>
<dbReference type="AlphaFoldDB" id="A0A915CQ56"/>
<dbReference type="SMART" id="SM00177">
    <property type="entry name" value="ARF"/>
    <property type="match status" value="1"/>
</dbReference>
<dbReference type="PRINTS" id="PR00449">
    <property type="entry name" value="RASTRNSFRMNG"/>
</dbReference>
<evidence type="ECO:0000313" key="5">
    <source>
        <dbReference type="WBParaSite" id="jg11455"/>
    </source>
</evidence>
<dbReference type="WBParaSite" id="jg11455">
    <property type="protein sequence ID" value="jg11455"/>
    <property type="gene ID" value="jg11455"/>
</dbReference>
<dbReference type="SMART" id="SM00175">
    <property type="entry name" value="RAB"/>
    <property type="match status" value="1"/>
</dbReference>
<keyword evidence="2" id="KW-0547">Nucleotide-binding</keyword>
<evidence type="ECO:0000256" key="1">
    <source>
        <dbReference type="ARBA" id="ARBA00006270"/>
    </source>
</evidence>
<dbReference type="PROSITE" id="PS51419">
    <property type="entry name" value="RAB"/>
    <property type="match status" value="1"/>
</dbReference>
<dbReference type="PROSITE" id="PS51421">
    <property type="entry name" value="RAS"/>
    <property type="match status" value="1"/>
</dbReference>